<dbReference type="Proteomes" id="UP000783686">
    <property type="component" value="Unassembled WGS sequence"/>
</dbReference>
<evidence type="ECO:0008006" key="4">
    <source>
        <dbReference type="Google" id="ProtNLM"/>
    </source>
</evidence>
<gene>
    <name evidence="1" type="ORF">BOKJ2_LOCUS5924</name>
    <name evidence="2" type="ORF">BOKJ2_LOCUS5948</name>
</gene>
<proteinExistence type="predicted"/>
<protein>
    <recommendedName>
        <fullName evidence="4">F-box domain-containing protein</fullName>
    </recommendedName>
</protein>
<dbReference type="AlphaFoldDB" id="A0A811KFK2"/>
<dbReference type="Proteomes" id="UP000614601">
    <property type="component" value="Unassembled WGS sequence"/>
</dbReference>
<organism evidence="1 3">
    <name type="scientific">Bursaphelenchus okinawaensis</name>
    <dbReference type="NCBI Taxonomy" id="465554"/>
    <lineage>
        <taxon>Eukaryota</taxon>
        <taxon>Metazoa</taxon>
        <taxon>Ecdysozoa</taxon>
        <taxon>Nematoda</taxon>
        <taxon>Chromadorea</taxon>
        <taxon>Rhabditida</taxon>
        <taxon>Tylenchina</taxon>
        <taxon>Tylenchomorpha</taxon>
        <taxon>Aphelenchoidea</taxon>
        <taxon>Aphelenchoididae</taxon>
        <taxon>Bursaphelenchus</taxon>
    </lineage>
</organism>
<evidence type="ECO:0000313" key="3">
    <source>
        <dbReference type="Proteomes" id="UP000614601"/>
    </source>
</evidence>
<dbReference type="EMBL" id="CAJFDH010000003">
    <property type="protein sequence ID" value="CAD5215148.1"/>
    <property type="molecule type" value="Genomic_DNA"/>
</dbReference>
<dbReference type="EMBL" id="CAJFDH010000003">
    <property type="protein sequence ID" value="CAD5215100.1"/>
    <property type="molecule type" value="Genomic_DNA"/>
</dbReference>
<keyword evidence="3" id="KW-1185">Reference proteome</keyword>
<evidence type="ECO:0000313" key="1">
    <source>
        <dbReference type="EMBL" id="CAD5215100.1"/>
    </source>
</evidence>
<evidence type="ECO:0000313" key="2">
    <source>
        <dbReference type="EMBL" id="CAD5215148.1"/>
    </source>
</evidence>
<accession>A0A811KFK2</accession>
<comment type="caution">
    <text evidence="1">The sequence shown here is derived from an EMBL/GenBank/DDBJ whole genome shotgun (WGS) entry which is preliminary data.</text>
</comment>
<reference evidence="1" key="1">
    <citation type="submission" date="2020-09" db="EMBL/GenBank/DDBJ databases">
        <authorList>
            <person name="Kikuchi T."/>
        </authorList>
    </citation>
    <scope>NUCLEOTIDE SEQUENCE</scope>
    <source>
        <strain evidence="1">SH1</strain>
    </source>
</reference>
<dbReference type="EMBL" id="CAJFCW020000003">
    <property type="protein sequence ID" value="CAG9103582.1"/>
    <property type="molecule type" value="Genomic_DNA"/>
</dbReference>
<sequence>MRIFADQLLPELWYKVIDHVTVMEDTCSLAMINKYFNKLINKDFKQLCYGGVSPKRRDLDLCFFKIRGSFILFNDWLYAVLR</sequence>
<name>A0A811KFK2_9BILA</name>
<dbReference type="EMBL" id="CAJFCW020000003">
    <property type="protein sequence ID" value="CAG9103630.1"/>
    <property type="molecule type" value="Genomic_DNA"/>
</dbReference>